<name>A0A1R4GS92_9MICC</name>
<evidence type="ECO:0000313" key="6">
    <source>
        <dbReference type="EMBL" id="SJM70742.1"/>
    </source>
</evidence>
<dbReference type="SUPFAM" id="SSF46689">
    <property type="entry name" value="Homeodomain-like"/>
    <property type="match status" value="1"/>
</dbReference>
<dbReference type="AlphaFoldDB" id="A0A1R4GS92"/>
<keyword evidence="7" id="KW-1185">Reference proteome</keyword>
<feature type="domain" description="HTH tetR-type" evidence="5">
    <location>
        <begin position="1"/>
        <end position="39"/>
    </location>
</feature>
<keyword evidence="2 4" id="KW-0238">DNA-binding</keyword>
<gene>
    <name evidence="6" type="ORF">FM101_12680</name>
</gene>
<dbReference type="Pfam" id="PF02909">
    <property type="entry name" value="TetR_C_1"/>
    <property type="match status" value="1"/>
</dbReference>
<dbReference type="InterPro" id="IPR001647">
    <property type="entry name" value="HTH_TetR"/>
</dbReference>
<dbReference type="InterPro" id="IPR009057">
    <property type="entry name" value="Homeodomain-like_sf"/>
</dbReference>
<dbReference type="PROSITE" id="PS50977">
    <property type="entry name" value="HTH_TETR_2"/>
    <property type="match status" value="1"/>
</dbReference>
<dbReference type="EMBL" id="FUHW01000042">
    <property type="protein sequence ID" value="SJM70742.1"/>
    <property type="molecule type" value="Genomic_DNA"/>
</dbReference>
<reference evidence="6 7" key="1">
    <citation type="submission" date="2017-02" db="EMBL/GenBank/DDBJ databases">
        <authorList>
            <person name="Peterson S.W."/>
        </authorList>
    </citation>
    <scope>NUCLEOTIDE SEQUENCE [LARGE SCALE GENOMIC DNA]</scope>
    <source>
        <strain evidence="6 7">B Ar 00.02</strain>
    </source>
</reference>
<dbReference type="Proteomes" id="UP000195913">
    <property type="component" value="Unassembled WGS sequence"/>
</dbReference>
<keyword evidence="3" id="KW-0804">Transcription</keyword>
<proteinExistence type="predicted"/>
<dbReference type="InterPro" id="IPR004111">
    <property type="entry name" value="Repressor_TetR_C"/>
</dbReference>
<organism evidence="6 7">
    <name type="scientific">Arthrobacter rhombi</name>
    <dbReference type="NCBI Taxonomy" id="71253"/>
    <lineage>
        <taxon>Bacteria</taxon>
        <taxon>Bacillati</taxon>
        <taxon>Actinomycetota</taxon>
        <taxon>Actinomycetes</taxon>
        <taxon>Micrococcales</taxon>
        <taxon>Micrococcaceae</taxon>
        <taxon>Arthrobacter</taxon>
    </lineage>
</organism>
<accession>A0A1R4GS92</accession>
<dbReference type="GO" id="GO:0003677">
    <property type="term" value="F:DNA binding"/>
    <property type="evidence" value="ECO:0007669"/>
    <property type="project" value="UniProtKB-UniRule"/>
</dbReference>
<sequence>MTMRRLGKELGVEAMALYRYVPSREDLLDGIVARVLLELQDDPDVFVHPRQGWQDYLVRLAHGLRKLAMAYPQVFPVIATRPTGAPWIRPPLRSLAWIESFLAALTSSGFSDRQAAEAYQAFSSFLLGNLLLHVSLDGEDGNVESSPQEQQSVELSEYPNIQRMQSLLAGSWNEQEFEMALEDVLNRIELLKS</sequence>
<dbReference type="GO" id="GO:0045892">
    <property type="term" value="P:negative regulation of DNA-templated transcription"/>
    <property type="evidence" value="ECO:0007669"/>
    <property type="project" value="InterPro"/>
</dbReference>
<evidence type="ECO:0000313" key="7">
    <source>
        <dbReference type="Proteomes" id="UP000195913"/>
    </source>
</evidence>
<dbReference type="Gene3D" id="1.10.357.10">
    <property type="entry name" value="Tetracycline Repressor, domain 2"/>
    <property type="match status" value="1"/>
</dbReference>
<feature type="DNA-binding region" description="H-T-H motif" evidence="4">
    <location>
        <begin position="2"/>
        <end position="21"/>
    </location>
</feature>
<evidence type="ECO:0000256" key="3">
    <source>
        <dbReference type="ARBA" id="ARBA00023163"/>
    </source>
</evidence>
<evidence type="ECO:0000256" key="1">
    <source>
        <dbReference type="ARBA" id="ARBA00023015"/>
    </source>
</evidence>
<dbReference type="InterPro" id="IPR036271">
    <property type="entry name" value="Tet_transcr_reg_TetR-rel_C_sf"/>
</dbReference>
<protein>
    <submittedName>
        <fullName evidence="6">Transcriptional regulator, TetR family</fullName>
    </submittedName>
</protein>
<evidence type="ECO:0000259" key="5">
    <source>
        <dbReference type="PROSITE" id="PS50977"/>
    </source>
</evidence>
<dbReference type="SUPFAM" id="SSF48498">
    <property type="entry name" value="Tetracyclin repressor-like, C-terminal domain"/>
    <property type="match status" value="1"/>
</dbReference>
<evidence type="ECO:0000256" key="4">
    <source>
        <dbReference type="PROSITE-ProRule" id="PRU00335"/>
    </source>
</evidence>
<evidence type="ECO:0000256" key="2">
    <source>
        <dbReference type="ARBA" id="ARBA00023125"/>
    </source>
</evidence>
<dbReference type="Gene3D" id="1.10.10.60">
    <property type="entry name" value="Homeodomain-like"/>
    <property type="match status" value="1"/>
</dbReference>
<keyword evidence="1" id="KW-0805">Transcription regulation</keyword>